<sequence>MSNERDLLEQAMAMLEAQRALLGHEATEAALTALRIRIAALASHVPFERRHVTVLFGDLCGFTAMSERMDPEDVSELMNRLWERVDGAILRYGGRIDKHIGDAVMALWGTEGASEDDAEQALHAALDIQAQLASFPAAPPEGLHMRIGIHTGPVLLGVVGTRGELTVMGDTVNTASRLEQAAPVDGILISHGTWRHVHGAFAAEPLAPLRLKGKQEPLQVYRVTAAKPRAFLRRGRGLDGVWARLVGREHETRQLRAALQAVLAGNGSRRVTLTGEAGIGKSRLLGEFETWLESLDAPPRCLRGRASPEMRRHPNALLRDLFSFHLQVQESDPPSVVRARLEDSFHEALGPGEPSRIRAHLAGSLIGFDFSNSPHLKGTPMDEQSLRARGLESLGEYFRALLRREPMVLFLEDIHWADDSALDLLERLHETLAPEQLLVVCTARPEFFERRPGWTHAPSHVRLELRPLSPDDSHRLVAELLRKVESIPPALEELVVTRAEGNPFYLEELIQMLLEEGVILANKERWHVEPHRLTALKVPPTLSGVLQARLDSLPAHEREVLQRASVVGRVFWDEPLQTMGGALPDGVSLHDTLAALQERELIFEQSSSAFAGAREYTFKHAIVREVAYDTVLKRERRAFHGWIAEWLLARGGERSREHLGLLADHLEASGQGERAATFLRRAAEEALSLFAHAEARAFLQRALALSSEDNVAERYAIVAARERVHAIQGERREQRVDLDNMEAWAERLDDDRRRTEAALRRALYAVEVGEFALGEQAVQRAIRLAQQQGDMASEALARLYWGRLLRHLRGDFASAREHLERSLALAESARLPQLEVESLLNLGAVMHEEGDLTASLQPIQRVIPFCQSIGDRWLECSARRYLAYVRKSLGDFAASKAGFEQTLQFSRVIGYRFWEAMDYTNLSRIHYHLGDPTGALELSEQGLRIAEEIGSLRYQGYAWMSRGLALGALERLSEAREAYQRSRDIRARIRMPHLEHEAMTGLAAVALMGGELHEALELVEQLLPHLEGMHRGVEEPFWIWLTCFRVLRAHQDARALRLLEAAHQRLQAQADKLREEALRRSFLAMPTHRTIQVEWRRQKDIRGAPGRERPLLETS</sequence>
<dbReference type="PANTHER" id="PTHR16305">
    <property type="entry name" value="TESTICULAR SOLUBLE ADENYLYL CYCLASE"/>
    <property type="match status" value="1"/>
</dbReference>
<feature type="domain" description="Guanylate cyclase" evidence="3">
    <location>
        <begin position="53"/>
        <end position="179"/>
    </location>
</feature>
<dbReference type="InterPro" id="IPR001054">
    <property type="entry name" value="A/G_cyclase"/>
</dbReference>
<evidence type="ECO:0000313" key="4">
    <source>
        <dbReference type="EMBL" id="OJH37271.1"/>
    </source>
</evidence>
<evidence type="ECO:0000256" key="1">
    <source>
        <dbReference type="ARBA" id="ARBA00022741"/>
    </source>
</evidence>
<dbReference type="SMART" id="SM00044">
    <property type="entry name" value="CYCc"/>
    <property type="match status" value="1"/>
</dbReference>
<keyword evidence="1" id="KW-0547">Nucleotide-binding</keyword>
<gene>
    <name evidence="4" type="ORF">BON30_28610</name>
</gene>
<dbReference type="InterPro" id="IPR041664">
    <property type="entry name" value="AAA_16"/>
</dbReference>
<dbReference type="Pfam" id="PF00211">
    <property type="entry name" value="Guanylate_cyc"/>
    <property type="match status" value="1"/>
</dbReference>
<dbReference type="AlphaFoldDB" id="A0A1L9B4U0"/>
<dbReference type="CDD" id="cd07302">
    <property type="entry name" value="CHD"/>
    <property type="match status" value="1"/>
</dbReference>
<reference evidence="4 5" key="2">
    <citation type="submission" date="2016-12" db="EMBL/GenBank/DDBJ databases">
        <title>Draft Genome Sequence of Cystobacter ferrugineus Strain Cbfe23.</title>
        <authorList>
            <person name="Akbar S."/>
            <person name="Dowd S.E."/>
            <person name="Stevens D.C."/>
        </authorList>
    </citation>
    <scope>NUCLEOTIDE SEQUENCE [LARGE SCALE GENOMIC DNA]</scope>
    <source>
        <strain evidence="4 5">Cbfe23</strain>
    </source>
</reference>
<dbReference type="PANTHER" id="PTHR16305:SF28">
    <property type="entry name" value="GUANYLATE CYCLASE DOMAIN-CONTAINING PROTEIN"/>
    <property type="match status" value="1"/>
</dbReference>
<dbReference type="PROSITE" id="PS50125">
    <property type="entry name" value="GUANYLATE_CYCLASE_2"/>
    <property type="match status" value="1"/>
</dbReference>
<dbReference type="GO" id="GO:0009190">
    <property type="term" value="P:cyclic nucleotide biosynthetic process"/>
    <property type="evidence" value="ECO:0007669"/>
    <property type="project" value="InterPro"/>
</dbReference>
<organism evidence="4 5">
    <name type="scientific">Cystobacter ferrugineus</name>
    <dbReference type="NCBI Taxonomy" id="83449"/>
    <lineage>
        <taxon>Bacteria</taxon>
        <taxon>Pseudomonadati</taxon>
        <taxon>Myxococcota</taxon>
        <taxon>Myxococcia</taxon>
        <taxon>Myxococcales</taxon>
        <taxon>Cystobacterineae</taxon>
        <taxon>Archangiaceae</taxon>
        <taxon>Cystobacter</taxon>
    </lineage>
</organism>
<comment type="caution">
    <text evidence="4">The sequence shown here is derived from an EMBL/GenBank/DDBJ whole genome shotgun (WGS) entry which is preliminary data.</text>
</comment>
<dbReference type="SUPFAM" id="SSF48452">
    <property type="entry name" value="TPR-like"/>
    <property type="match status" value="2"/>
</dbReference>
<dbReference type="GO" id="GO:0005524">
    <property type="term" value="F:ATP binding"/>
    <property type="evidence" value="ECO:0007669"/>
    <property type="project" value="UniProtKB-KW"/>
</dbReference>
<evidence type="ECO:0000313" key="5">
    <source>
        <dbReference type="Proteomes" id="UP000182229"/>
    </source>
</evidence>
<dbReference type="InterPro" id="IPR029787">
    <property type="entry name" value="Nucleotide_cyclase"/>
</dbReference>
<dbReference type="Proteomes" id="UP000182229">
    <property type="component" value="Unassembled WGS sequence"/>
</dbReference>
<dbReference type="Gene3D" id="3.30.70.1230">
    <property type="entry name" value="Nucleotide cyclase"/>
    <property type="match status" value="1"/>
</dbReference>
<evidence type="ECO:0000259" key="3">
    <source>
        <dbReference type="PROSITE" id="PS50125"/>
    </source>
</evidence>
<protein>
    <recommendedName>
        <fullName evidence="3">Guanylate cyclase domain-containing protein</fullName>
    </recommendedName>
</protein>
<dbReference type="STRING" id="83449.BON30_28610"/>
<accession>A0A1L9B4U0</accession>
<dbReference type="SMART" id="SM00028">
    <property type="entry name" value="TPR"/>
    <property type="match status" value="7"/>
</dbReference>
<dbReference type="Gene3D" id="1.25.40.10">
    <property type="entry name" value="Tetratricopeptide repeat domain"/>
    <property type="match status" value="1"/>
</dbReference>
<dbReference type="Pfam" id="PF13191">
    <property type="entry name" value="AAA_16"/>
    <property type="match status" value="1"/>
</dbReference>
<dbReference type="GO" id="GO:0035556">
    <property type="term" value="P:intracellular signal transduction"/>
    <property type="evidence" value="ECO:0007669"/>
    <property type="project" value="InterPro"/>
</dbReference>
<dbReference type="InterPro" id="IPR027417">
    <property type="entry name" value="P-loop_NTPase"/>
</dbReference>
<keyword evidence="5" id="KW-1185">Reference proteome</keyword>
<dbReference type="RefSeq" id="WP_071901606.1">
    <property type="nucleotide sequence ID" value="NZ_MPIN01000008.1"/>
</dbReference>
<dbReference type="InterPro" id="IPR011990">
    <property type="entry name" value="TPR-like_helical_dom_sf"/>
</dbReference>
<dbReference type="Gene3D" id="3.40.50.300">
    <property type="entry name" value="P-loop containing nucleotide triphosphate hydrolases"/>
    <property type="match status" value="1"/>
</dbReference>
<evidence type="ECO:0000256" key="2">
    <source>
        <dbReference type="ARBA" id="ARBA00022840"/>
    </source>
</evidence>
<dbReference type="SUPFAM" id="SSF52540">
    <property type="entry name" value="P-loop containing nucleoside triphosphate hydrolases"/>
    <property type="match status" value="1"/>
</dbReference>
<keyword evidence="2" id="KW-0067">ATP-binding</keyword>
<dbReference type="GO" id="GO:0004016">
    <property type="term" value="F:adenylate cyclase activity"/>
    <property type="evidence" value="ECO:0007669"/>
    <property type="project" value="UniProtKB-ARBA"/>
</dbReference>
<name>A0A1L9B4U0_9BACT</name>
<reference evidence="5" key="1">
    <citation type="submission" date="2016-11" db="EMBL/GenBank/DDBJ databases">
        <authorList>
            <person name="Shukria A."/>
            <person name="Stevens D.C."/>
        </authorList>
    </citation>
    <scope>NUCLEOTIDE SEQUENCE [LARGE SCALE GENOMIC DNA]</scope>
    <source>
        <strain evidence="5">Cbfe23</strain>
    </source>
</reference>
<dbReference type="EMBL" id="MPIN01000008">
    <property type="protein sequence ID" value="OJH37271.1"/>
    <property type="molecule type" value="Genomic_DNA"/>
</dbReference>
<proteinExistence type="predicted"/>
<dbReference type="SUPFAM" id="SSF55073">
    <property type="entry name" value="Nucleotide cyclase"/>
    <property type="match status" value="1"/>
</dbReference>
<dbReference type="GO" id="GO:0005737">
    <property type="term" value="C:cytoplasm"/>
    <property type="evidence" value="ECO:0007669"/>
    <property type="project" value="TreeGrafter"/>
</dbReference>
<dbReference type="InterPro" id="IPR019734">
    <property type="entry name" value="TPR_rpt"/>
</dbReference>